<dbReference type="EMBL" id="BAABME010018815">
    <property type="protein sequence ID" value="GAA0155113.1"/>
    <property type="molecule type" value="Genomic_DNA"/>
</dbReference>
<comment type="caution">
    <text evidence="1">The sequence shown here is derived from an EMBL/GenBank/DDBJ whole genome shotgun (WGS) entry which is preliminary data.</text>
</comment>
<gene>
    <name evidence="1" type="ORF">LIER_38022</name>
</gene>
<keyword evidence="2" id="KW-1185">Reference proteome</keyword>
<evidence type="ECO:0008006" key="3">
    <source>
        <dbReference type="Google" id="ProtNLM"/>
    </source>
</evidence>
<proteinExistence type="predicted"/>
<protein>
    <recommendedName>
        <fullName evidence="3">Amino acid transporter transmembrane domain-containing protein</fullName>
    </recommendedName>
</protein>
<name>A0AAV3PVN4_LITER</name>
<dbReference type="Proteomes" id="UP001454036">
    <property type="component" value="Unassembled WGS sequence"/>
</dbReference>
<evidence type="ECO:0000313" key="1">
    <source>
        <dbReference type="EMBL" id="GAA0155113.1"/>
    </source>
</evidence>
<accession>A0AAV3PVN4</accession>
<reference evidence="1 2" key="1">
    <citation type="submission" date="2024-01" db="EMBL/GenBank/DDBJ databases">
        <title>The complete chloroplast genome sequence of Lithospermum erythrorhizon: insights into the phylogenetic relationship among Boraginaceae species and the maternal lineages of purple gromwells.</title>
        <authorList>
            <person name="Okada T."/>
            <person name="Watanabe K."/>
        </authorList>
    </citation>
    <scope>NUCLEOTIDE SEQUENCE [LARGE SCALE GENOMIC DNA]</scope>
</reference>
<dbReference type="AlphaFoldDB" id="A0AAV3PVN4"/>
<sequence>MWGLPFLTASFLLELQDGERRSYSTIAWGASAHKGIQETVSYNPRASTGVGKMFQFFSALGDVAFAYAGHNVVLLHRNNHPKN</sequence>
<evidence type="ECO:0000313" key="2">
    <source>
        <dbReference type="Proteomes" id="UP001454036"/>
    </source>
</evidence>
<organism evidence="1 2">
    <name type="scientific">Lithospermum erythrorhizon</name>
    <name type="common">Purple gromwell</name>
    <name type="synonym">Lithospermum officinale var. erythrorhizon</name>
    <dbReference type="NCBI Taxonomy" id="34254"/>
    <lineage>
        <taxon>Eukaryota</taxon>
        <taxon>Viridiplantae</taxon>
        <taxon>Streptophyta</taxon>
        <taxon>Embryophyta</taxon>
        <taxon>Tracheophyta</taxon>
        <taxon>Spermatophyta</taxon>
        <taxon>Magnoliopsida</taxon>
        <taxon>eudicotyledons</taxon>
        <taxon>Gunneridae</taxon>
        <taxon>Pentapetalae</taxon>
        <taxon>asterids</taxon>
        <taxon>lamiids</taxon>
        <taxon>Boraginales</taxon>
        <taxon>Boraginaceae</taxon>
        <taxon>Boraginoideae</taxon>
        <taxon>Lithospermeae</taxon>
        <taxon>Lithospermum</taxon>
    </lineage>
</organism>